<feature type="region of interest" description="Disordered" evidence="1">
    <location>
        <begin position="2416"/>
        <end position="2465"/>
    </location>
</feature>
<dbReference type="GO" id="GO:0000902">
    <property type="term" value="P:cell morphogenesis"/>
    <property type="evidence" value="ECO:0000318"/>
    <property type="project" value="GO_Central"/>
</dbReference>
<dbReference type="PANTHER" id="PTHR12295:SF30">
    <property type="entry name" value="PROTEIN FURRY"/>
    <property type="match status" value="1"/>
</dbReference>
<feature type="compositionally biased region" description="Pro residues" evidence="1">
    <location>
        <begin position="2442"/>
        <end position="2458"/>
    </location>
</feature>
<feature type="compositionally biased region" description="Polar residues" evidence="1">
    <location>
        <begin position="2594"/>
        <end position="2606"/>
    </location>
</feature>
<feature type="region of interest" description="Disordered" evidence="1">
    <location>
        <begin position="2494"/>
        <end position="2648"/>
    </location>
</feature>
<protein>
    <submittedName>
        <fullName evidence="2">Uncharacterized protein</fullName>
    </submittedName>
</protein>
<gene>
    <name evidence="2" type="ORF">KFL_000200340</name>
</gene>
<feature type="region of interest" description="Disordered" evidence="1">
    <location>
        <begin position="1935"/>
        <end position="1964"/>
    </location>
</feature>
<dbReference type="InterPro" id="IPR039867">
    <property type="entry name" value="Furry/Tao3/Mor2"/>
</dbReference>
<feature type="compositionally biased region" description="Basic and acidic residues" evidence="1">
    <location>
        <begin position="1547"/>
        <end position="1565"/>
    </location>
</feature>
<feature type="region of interest" description="Disordered" evidence="1">
    <location>
        <begin position="1017"/>
        <end position="1039"/>
    </location>
</feature>
<organism evidence="2 3">
    <name type="scientific">Klebsormidium nitens</name>
    <name type="common">Green alga</name>
    <name type="synonym">Ulothrix nitens</name>
    <dbReference type="NCBI Taxonomy" id="105231"/>
    <lineage>
        <taxon>Eukaryota</taxon>
        <taxon>Viridiplantae</taxon>
        <taxon>Streptophyta</taxon>
        <taxon>Klebsormidiophyceae</taxon>
        <taxon>Klebsormidiales</taxon>
        <taxon>Klebsormidiaceae</taxon>
        <taxon>Klebsormidium</taxon>
    </lineage>
</organism>
<feature type="compositionally biased region" description="Polar residues" evidence="1">
    <location>
        <begin position="2573"/>
        <end position="2582"/>
    </location>
</feature>
<dbReference type="EMBL" id="DF236969">
    <property type="protein sequence ID" value="GAQ78882.1"/>
    <property type="molecule type" value="Genomic_DNA"/>
</dbReference>
<feature type="region of interest" description="Disordered" evidence="1">
    <location>
        <begin position="1662"/>
        <end position="1696"/>
    </location>
</feature>
<feature type="region of interest" description="Disordered" evidence="1">
    <location>
        <begin position="1761"/>
        <end position="1782"/>
    </location>
</feature>
<feature type="region of interest" description="Disordered" evidence="1">
    <location>
        <begin position="844"/>
        <end position="877"/>
    </location>
</feature>
<dbReference type="GO" id="GO:0005938">
    <property type="term" value="C:cell cortex"/>
    <property type="evidence" value="ECO:0000318"/>
    <property type="project" value="GO_Central"/>
</dbReference>
<dbReference type="GO" id="GO:0030427">
    <property type="term" value="C:site of polarized growth"/>
    <property type="evidence" value="ECO:0000318"/>
    <property type="project" value="GO_Central"/>
</dbReference>
<reference evidence="2 3" key="1">
    <citation type="journal article" date="2014" name="Nat. Commun.">
        <title>Klebsormidium flaccidum genome reveals primary factors for plant terrestrial adaptation.</title>
        <authorList>
            <person name="Hori K."/>
            <person name="Maruyama F."/>
            <person name="Fujisawa T."/>
            <person name="Togashi T."/>
            <person name="Yamamoto N."/>
            <person name="Seo M."/>
            <person name="Sato S."/>
            <person name="Yamada T."/>
            <person name="Mori H."/>
            <person name="Tajima N."/>
            <person name="Moriyama T."/>
            <person name="Ikeuchi M."/>
            <person name="Watanabe M."/>
            <person name="Wada H."/>
            <person name="Kobayashi K."/>
            <person name="Saito M."/>
            <person name="Masuda T."/>
            <person name="Sasaki-Sekimoto Y."/>
            <person name="Mashiguchi K."/>
            <person name="Awai K."/>
            <person name="Shimojima M."/>
            <person name="Masuda S."/>
            <person name="Iwai M."/>
            <person name="Nobusawa T."/>
            <person name="Narise T."/>
            <person name="Kondo S."/>
            <person name="Saito H."/>
            <person name="Sato R."/>
            <person name="Murakawa M."/>
            <person name="Ihara Y."/>
            <person name="Oshima-Yamada Y."/>
            <person name="Ohtaka K."/>
            <person name="Satoh M."/>
            <person name="Sonobe K."/>
            <person name="Ishii M."/>
            <person name="Ohtani R."/>
            <person name="Kanamori-Sato M."/>
            <person name="Honoki R."/>
            <person name="Miyazaki D."/>
            <person name="Mochizuki H."/>
            <person name="Umetsu J."/>
            <person name="Higashi K."/>
            <person name="Shibata D."/>
            <person name="Kamiya Y."/>
            <person name="Sato N."/>
            <person name="Nakamura Y."/>
            <person name="Tabata S."/>
            <person name="Ida S."/>
            <person name="Kurokawa K."/>
            <person name="Ohta H."/>
        </authorList>
    </citation>
    <scope>NUCLEOTIDE SEQUENCE [LARGE SCALE GENOMIC DNA]</scope>
    <source>
        <strain evidence="2 3">NIES-2285</strain>
    </source>
</reference>
<feature type="region of interest" description="Disordered" evidence="1">
    <location>
        <begin position="644"/>
        <end position="666"/>
    </location>
</feature>
<keyword evidence="3" id="KW-1185">Reference proteome</keyword>
<sequence>MPARTKANPGAMDDVSDQVRVLILRQVQLNATMAGEHPPPIPAKLITPLMTRVLAFQLPDVTTGLELLQSYLLDLCEAGSLSIAELIDELMKLPAIFDPVSKAYTAARLFTLTVLRKALTSAEQCAATSPGIWEGLHPPHLAFVLDGLMAVPRFEEFAEYSGDFTGTSMEFSSTTGAVPFKQSQALAALERSLAFLSRRHLVPLVNLVLERLAEKLPAAGSGAFSGMISNAFHSGGASSPKWMLQASFLSAAGMWQFSFLESDKEEATCRLLQAVWDSAIPDAQRSSQRRVLLIALTEIWRTLSQEVHASPRGAAEWKDLLGPEPKSLGALFELQEHFFSTAQKWIRKQKIRNEALSFMQVLLCHGKPEFFKSKHRGFFVTALVAACNDAPSRSGALQVAAAYLEQAPEIFVNQIREVWKAEVLTLSAATFPKRVACPATEFKALTEFLTATARLELKLGVTAIQSILSSPRHHATQKVVALRALKALMAKKSSVKILALDQTLLPTILGCIADKTEPFLAVEAVFCLPPVWPSLPTARSAAPPEVDKASKGQSAPQRVVDSKEEIMEALEEFARSTDRMIAAAAIKALRELAPLLSPFELLRALKIHAYTVTADLQASVEAWTTNLEDVRSILATLKAATQAAPAAERRATNGSPTSPEAPSPVVDPLIPQAQWCQTRLKVEGLSLLGLMHPDKLVWEKARVVLAALNDPKFREMEARAEPAPLSPRPQARMSAPEAVLKSSTESGTEPVDSTRGDSAAVSSDWESRSGSEGAEQAASVPFLADALLVGQPQGLGAEVWERRSGAVGVAWAPELWPFLVQQSERYSFCIEWVWNKVRRHKTEWKAASQDRSKVQGEDASTSRMPSAAPSGVEEASQHSAQLQRNHVYFLCLCMRETQHPELDLDEAAKGRKRQVFQWADVAAKPGLPLMTSKGVTARKAARADDEARAWLNKRRMTRAAVRECLQQVWEHVQGVYEGVAGDETAQLLLCVDAIHASCHEDLILELKRYQTQQRMGAAPLSTTTHHSSNSVNSGNIMRKGSMQLPGSPTKRYDGTFEFQSAATSDFYYQENVLYVLAGLYARTSPEDYRAAPAPVRSALEEFVGAWSREQDLSNFAGLSVKVRMYAVRIIELYLLYTTAAVQAAVAHTGASGADRAEQEAAFVPSLTYRTNMFKCLTVKWSHGLPPAGSAAGSGATAADDTRRKTGAPGGKGSERPSSLDDAVAKAVAALVSMGPLKDRDFENTLLRYLQTYHARGSPGVRAQVAESMAVFLRHNPHRVRSFIAGSFAQLHRVLEKDEAAALALTYFRALARSVESELEEWLTVRGLHPAKILHLCLLHLTSTGEAFRHVALELLATLESNAERPAALLQGVLPAHNDAPPELYIAAAVTTSVHLADAHPEYTVAIMKEALSLQQILPKDVIPTILTLIQPWACNFAAVLREETVAADAAWPQKGHEAEVADEPQLIEIPDARVRALVERMPNLQNLRSSYTEEEEELTSPLPLAPRTSTEVDRRGSVESGRGSVSGGQKQEGSVRKGSTEQPSSPGRKERAGSGSKEESVRKASLESTLTTKRPAAESVSKAEPERKGKEAKVAPEPLETPSSKVKPADDINAVQKSSVGVLMAGWKEAESELQGDAGGQSASSRSIIRRMLDRTFSDISTASSTVSSRASRDEDDADRSLRKRSGTEPEAKPMSPSEQTLLCLFQITRTCGWPPAHSHLLRGVWQGLLLAPQAEKVGVASFVTDFLLLCHMSRAESPETAYVPQGSKKQPGNEAPGRKPAGVGLDQRLAKLLLGYLLETDCGEAVLQRLVDGVRTYTLTTSGLDDGPMSLAWESASQFVPQPVGQKEHSALLLLADAAYHQDTLLVAHLPQLLHVAIVLLRPRAEHLWAHRAAGSFNLCLGSHSLISYLLHSLAVRYAPSNLARERAQTFLDTYYGPEDPNREAGDRADRSKADAQRASADPEERLTTSYLFELISLLQPFRPELRAEWAEQALSWAAGAVDKRIVVDSLRVFAVVNKSAHVGTLAKVERLLLGAVRMRDYVVADSVLDVFAKVVARLCRQDPSRSADSQSVPPSGAWEHVTASALAALSCTNVRMFHKALTMAQVLIEARPEGARDVALDEFWRVVGGPVDETVYELLFPGLLDEKTALGTLSLLETFAKAHAIALPADNKLTVIVLLLNTALIHSGQTQRCAEALRIVDSSGCALADLSAIFTAQMTGKYQKAGPTSFNPAPPPPTSPRKNRTTSYTYGQRDKGLGSPPTSDSASSAKKEPDGTDGTSRTASDANGASEEATRVIRRRPSRHAFLEAFFNGFALAFPSEYTWTFSLHALLALVGRGPSAWRVPLTDVLSSLLHARAHAWTDANFSAVADVIADVPTARPADDGDTKRSQARGDIRALLREHASPAVAQRVLDAIRPLETGKEKPASPDPRTMLNLPPGKRPPGPAATAPNPPGAPGEFLPGYSAGSDAALSRLKRAERWLEYLIAKERRQRDAKRTPLQGGGVSSGGDKPLNERDVEALSRPDQRSSSRSLPQESPGDHSVGSASRRSSAGPEANMAIRADPRRGVAVNSRQNSTDPGNSGGPLLRLAQPTESSARRNSLTADGTMKDAFVDSLRQQDSSRDRPLKNGQAVAQNGGQGPVNGQPVSIKGLLSKSKIGKECALSTQVGTAPLLPSGKTALVSDIQGDSGPVDITVEEWTLGSSGHWQSSTA</sequence>
<feature type="compositionally biased region" description="Polar residues" evidence="1">
    <location>
        <begin position="2279"/>
        <end position="2289"/>
    </location>
</feature>
<proteinExistence type="predicted"/>
<dbReference type="STRING" id="105231.A0A1Y1HMF9"/>
<dbReference type="Proteomes" id="UP000054558">
    <property type="component" value="Unassembled WGS sequence"/>
</dbReference>
<feature type="compositionally biased region" description="Low complexity" evidence="1">
    <location>
        <begin position="1189"/>
        <end position="1198"/>
    </location>
</feature>
<dbReference type="SUPFAM" id="SSF48371">
    <property type="entry name" value="ARM repeat"/>
    <property type="match status" value="1"/>
</dbReference>
<feature type="compositionally biased region" description="Basic and acidic residues" evidence="1">
    <location>
        <begin position="1941"/>
        <end position="1964"/>
    </location>
</feature>
<feature type="compositionally biased region" description="Basic and acidic residues" evidence="1">
    <location>
        <begin position="1581"/>
        <end position="1594"/>
    </location>
</feature>
<feature type="region of interest" description="Disordered" evidence="1">
    <location>
        <begin position="1488"/>
        <end position="1612"/>
    </location>
</feature>
<feature type="compositionally biased region" description="Low complexity" evidence="1">
    <location>
        <begin position="1021"/>
        <end position="1033"/>
    </location>
</feature>
<dbReference type="PANTHER" id="PTHR12295">
    <property type="entry name" value="FURRY-RELATED"/>
    <property type="match status" value="1"/>
</dbReference>
<dbReference type="OrthoDB" id="10675491at2759"/>
<name>A0A1Y1HMF9_KLENI</name>
<feature type="compositionally biased region" description="Low complexity" evidence="1">
    <location>
        <begin position="2631"/>
        <end position="2648"/>
    </location>
</feature>
<feature type="region of interest" description="Disordered" evidence="1">
    <location>
        <begin position="2226"/>
        <end position="2298"/>
    </location>
</feature>
<dbReference type="InterPro" id="IPR016024">
    <property type="entry name" value="ARM-type_fold"/>
</dbReference>
<evidence type="ECO:0000313" key="2">
    <source>
        <dbReference type="EMBL" id="GAQ78882.1"/>
    </source>
</evidence>
<evidence type="ECO:0000313" key="3">
    <source>
        <dbReference type="Proteomes" id="UP000054558"/>
    </source>
</evidence>
<feature type="compositionally biased region" description="Basic and acidic residues" evidence="1">
    <location>
        <begin position="2514"/>
        <end position="2530"/>
    </location>
</feature>
<accession>A0A1Y1HMF9</accession>
<feature type="compositionally biased region" description="Low complexity" evidence="1">
    <location>
        <begin position="2546"/>
        <end position="2555"/>
    </location>
</feature>
<feature type="region of interest" description="Disordered" evidence="1">
    <location>
        <begin position="1189"/>
        <end position="1219"/>
    </location>
</feature>
<feature type="region of interest" description="Disordered" evidence="1">
    <location>
        <begin position="718"/>
        <end position="776"/>
    </location>
</feature>
<evidence type="ECO:0000256" key="1">
    <source>
        <dbReference type="SAM" id="MobiDB-lite"/>
    </source>
</evidence>